<dbReference type="Proteomes" id="UP001492380">
    <property type="component" value="Unassembled WGS sequence"/>
</dbReference>
<name>A0ABR1YGY0_9PEZI</name>
<keyword evidence="3" id="KW-1185">Reference proteome</keyword>
<protein>
    <submittedName>
        <fullName evidence="2">Uncharacterized protein</fullName>
    </submittedName>
</protein>
<reference evidence="2 3" key="1">
    <citation type="submission" date="2024-04" db="EMBL/GenBank/DDBJ databases">
        <title>Phyllosticta paracitricarpa is synonymous to the EU quarantine fungus P. citricarpa based on phylogenomic analyses.</title>
        <authorList>
            <consortium name="Lawrence Berkeley National Laboratory"/>
            <person name="Van Ingen-Buijs V.A."/>
            <person name="Van Westerhoven A.C."/>
            <person name="Haridas S."/>
            <person name="Skiadas P."/>
            <person name="Martin F."/>
            <person name="Groenewald J.Z."/>
            <person name="Crous P.W."/>
            <person name="Seidl M.F."/>
        </authorList>
    </citation>
    <scope>NUCLEOTIDE SEQUENCE [LARGE SCALE GENOMIC DNA]</scope>
    <source>
        <strain evidence="2 3">CBS 123374</strain>
    </source>
</reference>
<sequence>MQRLGESNYDAWQRAGARQQRHDIPNARPGPNPQPFENRRLHQYQYRPRSASAIDRVPAVDGYLVELERLRRLAEFRQQHMVPMYAPRRPDFAPQPFFSPPFDMPYGYNYYPNDCVIYNNPANRQHIWYGRTEAEVREDNKILAERDGANGRHEIAPRNPRPDQSFWVRDLDGTRYVRPYQFIEDNLRPGEWRLDQRYGNLYFVRTRGDD</sequence>
<evidence type="ECO:0000256" key="1">
    <source>
        <dbReference type="SAM" id="MobiDB-lite"/>
    </source>
</evidence>
<feature type="region of interest" description="Disordered" evidence="1">
    <location>
        <begin position="1"/>
        <end position="38"/>
    </location>
</feature>
<comment type="caution">
    <text evidence="2">The sequence shown here is derived from an EMBL/GenBank/DDBJ whole genome shotgun (WGS) entry which is preliminary data.</text>
</comment>
<accession>A0ABR1YGY0</accession>
<proteinExistence type="predicted"/>
<dbReference type="EMBL" id="JBBWRZ010000009">
    <property type="protein sequence ID" value="KAK8229105.1"/>
    <property type="molecule type" value="Genomic_DNA"/>
</dbReference>
<evidence type="ECO:0000313" key="2">
    <source>
        <dbReference type="EMBL" id="KAK8229105.1"/>
    </source>
</evidence>
<organism evidence="2 3">
    <name type="scientific">Phyllosticta capitalensis</name>
    <dbReference type="NCBI Taxonomy" id="121624"/>
    <lineage>
        <taxon>Eukaryota</taxon>
        <taxon>Fungi</taxon>
        <taxon>Dikarya</taxon>
        <taxon>Ascomycota</taxon>
        <taxon>Pezizomycotina</taxon>
        <taxon>Dothideomycetes</taxon>
        <taxon>Dothideomycetes incertae sedis</taxon>
        <taxon>Botryosphaeriales</taxon>
        <taxon>Phyllostictaceae</taxon>
        <taxon>Phyllosticta</taxon>
    </lineage>
</organism>
<evidence type="ECO:0000313" key="3">
    <source>
        <dbReference type="Proteomes" id="UP001492380"/>
    </source>
</evidence>
<gene>
    <name evidence="2" type="ORF">HDK90DRAFT_347031</name>
</gene>